<dbReference type="PROSITE" id="PS51740">
    <property type="entry name" value="SPOVT_ABRB"/>
    <property type="match status" value="1"/>
</dbReference>
<dbReference type="InterPro" id="IPR037914">
    <property type="entry name" value="SpoVT-AbrB_sf"/>
</dbReference>
<dbReference type="PANTHER" id="PTHR40516">
    <property type="entry name" value="ANTITOXIN CHPS-RELATED"/>
    <property type="match status" value="1"/>
</dbReference>
<dbReference type="GO" id="GO:0003677">
    <property type="term" value="F:DNA binding"/>
    <property type="evidence" value="ECO:0007669"/>
    <property type="project" value="UniProtKB-UniRule"/>
</dbReference>
<dbReference type="OMA" id="EQMHASV"/>
<evidence type="ECO:0000313" key="4">
    <source>
        <dbReference type="Proteomes" id="UP000061468"/>
    </source>
</evidence>
<accession>A0AAC8XLX7</accession>
<dbReference type="Pfam" id="PF04014">
    <property type="entry name" value="MazE_antitoxin"/>
    <property type="match status" value="1"/>
</dbReference>
<organism evidence="3 4">
    <name type="scientific">Alteromonas mediterranea</name>
    <dbReference type="NCBI Taxonomy" id="314275"/>
    <lineage>
        <taxon>Bacteria</taxon>
        <taxon>Pseudomonadati</taxon>
        <taxon>Pseudomonadota</taxon>
        <taxon>Gammaproteobacteria</taxon>
        <taxon>Alteromonadales</taxon>
        <taxon>Alteromonadaceae</taxon>
        <taxon>Alteromonas/Salinimonas group</taxon>
        <taxon>Alteromonas</taxon>
    </lineage>
</organism>
<sequence>METVIRKYGNSKGVIIPAALLKELDLDVNEKIDVKTENGRIIIEPMRQLEYSLDELLAQCSPETMTLDDDDKAWLNDSPVGKEAL</sequence>
<feature type="domain" description="SpoVT-AbrB" evidence="2">
    <location>
        <begin position="3"/>
        <end position="48"/>
    </location>
</feature>
<dbReference type="Proteomes" id="UP000061468">
    <property type="component" value="Chromosome"/>
</dbReference>
<dbReference type="InterPro" id="IPR039052">
    <property type="entry name" value="Antitox_PemI-like"/>
</dbReference>
<gene>
    <name evidence="3" type="ORF">AV942_16470</name>
</gene>
<evidence type="ECO:0000313" key="3">
    <source>
        <dbReference type="EMBL" id="AMJ79772.1"/>
    </source>
</evidence>
<keyword evidence="1" id="KW-0238">DNA-binding</keyword>
<dbReference type="AlphaFoldDB" id="A0AAC8XLX7"/>
<dbReference type="RefSeq" id="WP_012519719.1">
    <property type="nucleotide sequence ID" value="NZ_CAKMLI010000032.1"/>
</dbReference>
<evidence type="ECO:0000256" key="1">
    <source>
        <dbReference type="PROSITE-ProRule" id="PRU01076"/>
    </source>
</evidence>
<dbReference type="GO" id="GO:0097351">
    <property type="term" value="F:toxin sequestering activity"/>
    <property type="evidence" value="ECO:0007669"/>
    <property type="project" value="InterPro"/>
</dbReference>
<dbReference type="PANTHER" id="PTHR40516:SF1">
    <property type="entry name" value="ANTITOXIN CHPS-RELATED"/>
    <property type="match status" value="1"/>
</dbReference>
<dbReference type="EMBL" id="CP013928">
    <property type="protein sequence ID" value="AMJ79772.1"/>
    <property type="molecule type" value="Genomic_DNA"/>
</dbReference>
<dbReference type="SUPFAM" id="SSF89447">
    <property type="entry name" value="AbrB/MazE/MraZ-like"/>
    <property type="match status" value="1"/>
</dbReference>
<reference evidence="3 4" key="1">
    <citation type="submission" date="2015-12" db="EMBL/GenBank/DDBJ databases">
        <title>Intraspecies pangenome expansion in the marine bacterium Alteromonas.</title>
        <authorList>
            <person name="Lopez-Perez M."/>
            <person name="Rodriguez-Valera F."/>
        </authorList>
    </citation>
    <scope>NUCLEOTIDE SEQUENCE [LARGE SCALE GENOMIC DNA]</scope>
    <source>
        <strain evidence="3 4">UM8</strain>
    </source>
</reference>
<dbReference type="SMART" id="SM00966">
    <property type="entry name" value="SpoVT_AbrB"/>
    <property type="match status" value="1"/>
</dbReference>
<protein>
    <submittedName>
        <fullName evidence="3">AbrB family transcriptional regulator</fullName>
    </submittedName>
</protein>
<name>A0AAC8XLX7_9ALTE</name>
<dbReference type="InterPro" id="IPR007159">
    <property type="entry name" value="SpoVT-AbrB_dom"/>
</dbReference>
<evidence type="ECO:0000259" key="2">
    <source>
        <dbReference type="PROSITE" id="PS51740"/>
    </source>
</evidence>
<dbReference type="Gene3D" id="2.10.260.10">
    <property type="match status" value="1"/>
</dbReference>
<proteinExistence type="predicted"/>